<dbReference type="EMBL" id="JAVFKD010000004">
    <property type="protein sequence ID" value="KAK5994774.1"/>
    <property type="molecule type" value="Genomic_DNA"/>
</dbReference>
<evidence type="ECO:0000313" key="3">
    <source>
        <dbReference type="Proteomes" id="UP001338125"/>
    </source>
</evidence>
<feature type="region of interest" description="Disordered" evidence="1">
    <location>
        <begin position="177"/>
        <end position="201"/>
    </location>
</feature>
<gene>
    <name evidence="2" type="ORF">PT974_03157</name>
</gene>
<keyword evidence="3" id="KW-1185">Reference proteome</keyword>
<protein>
    <submittedName>
        <fullName evidence="2">Uncharacterized protein</fullName>
    </submittedName>
</protein>
<comment type="caution">
    <text evidence="2">The sequence shown here is derived from an EMBL/GenBank/DDBJ whole genome shotgun (WGS) entry which is preliminary data.</text>
</comment>
<dbReference type="Proteomes" id="UP001338125">
    <property type="component" value="Unassembled WGS sequence"/>
</dbReference>
<organism evidence="2 3">
    <name type="scientific">Cladobotryum mycophilum</name>
    <dbReference type="NCBI Taxonomy" id="491253"/>
    <lineage>
        <taxon>Eukaryota</taxon>
        <taxon>Fungi</taxon>
        <taxon>Dikarya</taxon>
        <taxon>Ascomycota</taxon>
        <taxon>Pezizomycotina</taxon>
        <taxon>Sordariomycetes</taxon>
        <taxon>Hypocreomycetidae</taxon>
        <taxon>Hypocreales</taxon>
        <taxon>Hypocreaceae</taxon>
        <taxon>Cladobotryum</taxon>
    </lineage>
</organism>
<evidence type="ECO:0000313" key="2">
    <source>
        <dbReference type="EMBL" id="KAK5994774.1"/>
    </source>
</evidence>
<reference evidence="2 3" key="1">
    <citation type="submission" date="2024-01" db="EMBL/GenBank/DDBJ databases">
        <title>Complete genome of Cladobotryum mycophilum ATHUM6906.</title>
        <authorList>
            <person name="Christinaki A.C."/>
            <person name="Myridakis A.I."/>
            <person name="Kouvelis V.N."/>
        </authorList>
    </citation>
    <scope>NUCLEOTIDE SEQUENCE [LARGE SCALE GENOMIC DNA]</scope>
    <source>
        <strain evidence="2 3">ATHUM6906</strain>
    </source>
</reference>
<name>A0ABR0SRV3_9HYPO</name>
<sequence length="269" mass="30879">MSLFHCAGVIANAEGLSYFDLPEDIEQGIDLASLDKRTRWLESHLEITPPPPMMQMTPEALAWRVNRVHQTVYGVVANQDLAIPLFGDATDVSLEIIKAVVDSIGREAPEWPSAKVNDEDEALCIVLQKLCHLAGQRRLKLQPVGGNRFYVYSVAMHLAQQYEGQFRNFTPVRRREYPTVRSRSPSPSPRIIRRSSSPQVIDRRSFSDRRDDFYPARRRIPQLTSRRPFGPPPPSPRPSWFSKLAFWRTKAKRRARDYDSSSERTLSFD</sequence>
<proteinExistence type="predicted"/>
<feature type="region of interest" description="Disordered" evidence="1">
    <location>
        <begin position="220"/>
        <end position="241"/>
    </location>
</feature>
<evidence type="ECO:0000256" key="1">
    <source>
        <dbReference type="SAM" id="MobiDB-lite"/>
    </source>
</evidence>
<accession>A0ABR0SRV3</accession>